<dbReference type="KEGG" id="upv:EJN92_02600"/>
<dbReference type="InterPro" id="IPR053925">
    <property type="entry name" value="RecX_HTH_3rd"/>
</dbReference>
<dbReference type="AlphaFoldDB" id="A0A3Q9BNJ3"/>
<dbReference type="HAMAP" id="MF_01114">
    <property type="entry name" value="RecX"/>
    <property type="match status" value="1"/>
</dbReference>
<dbReference type="PANTHER" id="PTHR33602">
    <property type="entry name" value="REGULATORY PROTEIN RECX FAMILY PROTEIN"/>
    <property type="match status" value="1"/>
</dbReference>
<evidence type="ECO:0000313" key="8">
    <source>
        <dbReference type="Proteomes" id="UP000275663"/>
    </source>
</evidence>
<evidence type="ECO:0000256" key="5">
    <source>
        <dbReference type="HAMAP-Rule" id="MF_01114"/>
    </source>
</evidence>
<dbReference type="Pfam" id="PF21981">
    <property type="entry name" value="RecX_HTH3"/>
    <property type="match status" value="1"/>
</dbReference>
<dbReference type="EMBL" id="CP034464">
    <property type="protein sequence ID" value="AZP11001.1"/>
    <property type="molecule type" value="Genomic_DNA"/>
</dbReference>
<evidence type="ECO:0000256" key="2">
    <source>
        <dbReference type="ARBA" id="ARBA00009695"/>
    </source>
</evidence>
<keyword evidence="8" id="KW-1185">Reference proteome</keyword>
<evidence type="ECO:0000313" key="7">
    <source>
        <dbReference type="EMBL" id="AZP11001.1"/>
    </source>
</evidence>
<evidence type="ECO:0000256" key="1">
    <source>
        <dbReference type="ARBA" id="ARBA00004496"/>
    </source>
</evidence>
<evidence type="ECO:0000259" key="6">
    <source>
        <dbReference type="Pfam" id="PF21981"/>
    </source>
</evidence>
<reference evidence="7 8" key="1">
    <citation type="journal article" date="2011" name="Int. J. Syst. Evol. Microbiol.">
        <title>Description of Undibacterium oligocarboniphilum sp. nov., isolated from purified water, and Undibacterium pigrum strain CCUG 49012 as the type strain of Undibacterium parvum sp. nov., and emended descriptions of the genus Undibacterium and the species Undibacterium pigrum.</title>
        <authorList>
            <person name="Eder W."/>
            <person name="Wanner G."/>
            <person name="Ludwig W."/>
            <person name="Busse H.J."/>
            <person name="Ziemke-Kageler F."/>
            <person name="Lang E."/>
        </authorList>
    </citation>
    <scope>NUCLEOTIDE SEQUENCE [LARGE SCALE GENOMIC DNA]</scope>
    <source>
        <strain evidence="7 8">DSM 23061</strain>
    </source>
</reference>
<gene>
    <name evidence="5 7" type="primary">recX</name>
    <name evidence="7" type="ORF">EJN92_02600</name>
</gene>
<comment type="similarity">
    <text evidence="2 5">Belongs to the RecX family.</text>
</comment>
<dbReference type="GO" id="GO:0005737">
    <property type="term" value="C:cytoplasm"/>
    <property type="evidence" value="ECO:0007669"/>
    <property type="project" value="UniProtKB-SubCell"/>
</dbReference>
<protein>
    <recommendedName>
        <fullName evidence="3 5">Regulatory protein RecX</fullName>
    </recommendedName>
</protein>
<dbReference type="NCBIfam" id="NF001055">
    <property type="entry name" value="PRK00117.2-5"/>
    <property type="match status" value="1"/>
</dbReference>
<name>A0A3Q9BNJ3_9BURK</name>
<dbReference type="Gene3D" id="1.10.10.10">
    <property type="entry name" value="Winged helix-like DNA-binding domain superfamily/Winged helix DNA-binding domain"/>
    <property type="match status" value="2"/>
</dbReference>
<feature type="domain" description="RecX third three-helical" evidence="6">
    <location>
        <begin position="102"/>
        <end position="143"/>
    </location>
</feature>
<organism evidence="7 8">
    <name type="scientific">Undibacterium parvum</name>
    <dbReference type="NCBI Taxonomy" id="401471"/>
    <lineage>
        <taxon>Bacteria</taxon>
        <taxon>Pseudomonadati</taxon>
        <taxon>Pseudomonadota</taxon>
        <taxon>Betaproteobacteria</taxon>
        <taxon>Burkholderiales</taxon>
        <taxon>Oxalobacteraceae</taxon>
        <taxon>Undibacterium</taxon>
    </lineage>
</organism>
<accession>A0A3Q9BNJ3</accession>
<evidence type="ECO:0000256" key="3">
    <source>
        <dbReference type="ARBA" id="ARBA00018111"/>
    </source>
</evidence>
<dbReference type="GO" id="GO:0006282">
    <property type="term" value="P:regulation of DNA repair"/>
    <property type="evidence" value="ECO:0007669"/>
    <property type="project" value="UniProtKB-UniRule"/>
</dbReference>
<comment type="subcellular location">
    <subcellularLocation>
        <location evidence="1 5">Cytoplasm</location>
    </subcellularLocation>
</comment>
<comment type="function">
    <text evidence="5">Modulates RecA activity.</text>
</comment>
<dbReference type="OrthoDB" id="5295441at2"/>
<keyword evidence="4 5" id="KW-0963">Cytoplasm</keyword>
<evidence type="ECO:0000256" key="4">
    <source>
        <dbReference type="ARBA" id="ARBA00022490"/>
    </source>
</evidence>
<proteinExistence type="inferred from homology"/>
<dbReference type="InterPro" id="IPR003783">
    <property type="entry name" value="Regulatory_RecX"/>
</dbReference>
<dbReference type="RefSeq" id="WP_126126400.1">
    <property type="nucleotide sequence ID" value="NZ_CP034464.1"/>
</dbReference>
<sequence>MFKVKVSLKARALRYLSMREHSRLELGRKLSRYAEEADDVPALLDVLEAAQFLSEERFSVSLVRRRQARFGNQRIFLELQSHNIEKTEIEKIKSQLIESEAVRAIEVLHRKYRLEPADHIERAKQMQFLQKRGFSGGAIQAAMRAKRDNGDDDA</sequence>
<dbReference type="InterPro" id="IPR036388">
    <property type="entry name" value="WH-like_DNA-bd_sf"/>
</dbReference>
<dbReference type="PANTHER" id="PTHR33602:SF1">
    <property type="entry name" value="REGULATORY PROTEIN RECX FAMILY PROTEIN"/>
    <property type="match status" value="1"/>
</dbReference>
<dbReference type="Proteomes" id="UP000275663">
    <property type="component" value="Chromosome"/>
</dbReference>